<protein>
    <submittedName>
        <fullName evidence="1">Unnamed protein product</fullName>
    </submittedName>
</protein>
<proteinExistence type="predicted"/>
<sequence length="502" mass="54710">MSKSDLFTTITTPNGKTIEQPLGLFINNEWVKTESKLETVNPSTGEVIASVYSASPDDIDKAVVAANAAFKDPSWSEISGSERGDYLYKIYQLIERDRELIASIESLDNGKPYETECLEGDMGEAAEVFKYYAGWADKITGQYIGTQVLGKNKIAFTDPNPIGTVAQIVPWNYPFVMLCWKIAPALATGNTVILKSSEITPLSALYFAKLVQEAGLPKGVVNIVSGYGKDAGARLASHPKIDKVAFTGSTFTGGKIMASAASSNLKNVTLECGGKSPYIVFDDCDFDAAIEWGFTGIFYNKGEVCTSTSRFFIQDTIYDKFVEAFVKFTEENSKVSSPFEKGCTIGPLVSNLQYEKVKKYVELGKKDGAKLLTGEFIDGPGYFAKPFVFADCTDDMTIMKEEIFGPVVAITKFKTTEEVIERANSSDYGLAAALFSSNITKATHVARKLQAGMVWINSNGDSDIHVPFGGVKMSGIGRELGSYALDMYTDHKAIHINLGLDH</sequence>
<organism evidence="1 2">
    <name type="scientific">Ambrosiozyma monospora</name>
    <name type="common">Yeast</name>
    <name type="synonym">Endomycopsis monosporus</name>
    <dbReference type="NCBI Taxonomy" id="43982"/>
    <lineage>
        <taxon>Eukaryota</taxon>
        <taxon>Fungi</taxon>
        <taxon>Dikarya</taxon>
        <taxon>Ascomycota</taxon>
        <taxon>Saccharomycotina</taxon>
        <taxon>Pichiomycetes</taxon>
        <taxon>Pichiales</taxon>
        <taxon>Pichiaceae</taxon>
        <taxon>Ambrosiozyma</taxon>
    </lineage>
</organism>
<dbReference type="EMBL" id="BSXS01000744">
    <property type="protein sequence ID" value="GME73725.1"/>
    <property type="molecule type" value="Genomic_DNA"/>
</dbReference>
<reference evidence="1" key="1">
    <citation type="submission" date="2023-04" db="EMBL/GenBank/DDBJ databases">
        <title>Ambrosiozyma monospora NBRC 10751.</title>
        <authorList>
            <person name="Ichikawa N."/>
            <person name="Sato H."/>
            <person name="Tonouchi N."/>
        </authorList>
    </citation>
    <scope>NUCLEOTIDE SEQUENCE</scope>
    <source>
        <strain evidence="1">NBRC 10751</strain>
    </source>
</reference>
<keyword evidence="2" id="KW-1185">Reference proteome</keyword>
<accession>A0ACB5SVE0</accession>
<comment type="caution">
    <text evidence="1">The sequence shown here is derived from an EMBL/GenBank/DDBJ whole genome shotgun (WGS) entry which is preliminary data.</text>
</comment>
<name>A0ACB5SVE0_AMBMO</name>
<gene>
    <name evidence="1" type="ORF">Amon02_000151000</name>
</gene>
<evidence type="ECO:0000313" key="2">
    <source>
        <dbReference type="Proteomes" id="UP001165064"/>
    </source>
</evidence>
<evidence type="ECO:0000313" key="1">
    <source>
        <dbReference type="EMBL" id="GME73725.1"/>
    </source>
</evidence>
<dbReference type="Proteomes" id="UP001165064">
    <property type="component" value="Unassembled WGS sequence"/>
</dbReference>